<evidence type="ECO:0000256" key="1">
    <source>
        <dbReference type="ARBA" id="ARBA00000085"/>
    </source>
</evidence>
<dbReference type="SMART" id="SM00086">
    <property type="entry name" value="PAC"/>
    <property type="match status" value="2"/>
</dbReference>
<dbReference type="RefSeq" id="WP_377489930.1">
    <property type="nucleotide sequence ID" value="NZ_JBHUOX010000024.1"/>
</dbReference>
<evidence type="ECO:0000313" key="9">
    <source>
        <dbReference type="Proteomes" id="UP001597641"/>
    </source>
</evidence>
<evidence type="ECO:0000256" key="2">
    <source>
        <dbReference type="ARBA" id="ARBA00012438"/>
    </source>
</evidence>
<dbReference type="InterPro" id="IPR000700">
    <property type="entry name" value="PAS-assoc_C"/>
</dbReference>
<dbReference type="InterPro" id="IPR013655">
    <property type="entry name" value="PAS_fold_3"/>
</dbReference>
<gene>
    <name evidence="8" type="ORF">ACFS7Z_22470</name>
</gene>
<keyword evidence="9" id="KW-1185">Reference proteome</keyword>
<keyword evidence="4" id="KW-0808">Transferase</keyword>
<dbReference type="PANTHER" id="PTHR43304:SF1">
    <property type="entry name" value="PAC DOMAIN-CONTAINING PROTEIN"/>
    <property type="match status" value="1"/>
</dbReference>
<evidence type="ECO:0000256" key="3">
    <source>
        <dbReference type="ARBA" id="ARBA00022553"/>
    </source>
</evidence>
<keyword evidence="5" id="KW-0418">Kinase</keyword>
<dbReference type="SUPFAM" id="SSF55785">
    <property type="entry name" value="PYP-like sensor domain (PAS domain)"/>
    <property type="match status" value="3"/>
</dbReference>
<keyword evidence="3" id="KW-0597">Phosphoprotein</keyword>
<dbReference type="PROSITE" id="PS50113">
    <property type="entry name" value="PAC"/>
    <property type="match status" value="1"/>
</dbReference>
<evidence type="ECO:0000259" key="7">
    <source>
        <dbReference type="PROSITE" id="PS50113"/>
    </source>
</evidence>
<dbReference type="NCBIfam" id="TIGR00229">
    <property type="entry name" value="sensory_box"/>
    <property type="match status" value="1"/>
</dbReference>
<sequence length="418" mass="48913">MDYHKIFRHIPQAMVVVSPNYIILAATDEYLRLTKRTIEQISGKHFLLEAFPDRVLTYEENPVRKSLDKTLQSKKIDFLDVIRYDLPNPDAGDGEYDVRYWEASHTPVLNAEGRVEYIIQQTSDVTERELAKLALSESEEKFRFMAEAMPQLIFTTDATGELTYLNKRWEIYTSFPLHELLQEGWQKVIHPDDLPAVSAKWEEAFHNKANIQIELRKRDKHGVFRWHLCRTQPMEDEEGNIIMWVGSSTDIHDTRVMVQELLETNEQMSLLSDQVQHAYEKAESERKMLETLLVQAPAMFCILKGPEHRFELINERYQQLYPNKEMLHKPLAEAVPEIVEQGFIELLDEVYNTGKAYVAEEVPIMLDKNNTGELEETYFTFSYHPIFESDKVSGILAFGYEVTEQVKYRKKLRELGRV</sequence>
<proteinExistence type="predicted"/>
<dbReference type="InterPro" id="IPR052162">
    <property type="entry name" value="Sensor_kinase/Photoreceptor"/>
</dbReference>
<evidence type="ECO:0000259" key="6">
    <source>
        <dbReference type="PROSITE" id="PS50112"/>
    </source>
</evidence>
<comment type="caution">
    <text evidence="8">The sequence shown here is derived from an EMBL/GenBank/DDBJ whole genome shotgun (WGS) entry which is preliminary data.</text>
</comment>
<feature type="domain" description="PAS" evidence="6">
    <location>
        <begin position="138"/>
        <end position="208"/>
    </location>
</feature>
<evidence type="ECO:0000256" key="5">
    <source>
        <dbReference type="ARBA" id="ARBA00022777"/>
    </source>
</evidence>
<dbReference type="EMBL" id="JBHUOX010000024">
    <property type="protein sequence ID" value="MFD3003145.1"/>
    <property type="molecule type" value="Genomic_DNA"/>
</dbReference>
<dbReference type="PROSITE" id="PS50112">
    <property type="entry name" value="PAS"/>
    <property type="match status" value="1"/>
</dbReference>
<dbReference type="InterPro" id="IPR000014">
    <property type="entry name" value="PAS"/>
</dbReference>
<comment type="catalytic activity">
    <reaction evidence="1">
        <text>ATP + protein L-histidine = ADP + protein N-phospho-L-histidine.</text>
        <dbReference type="EC" id="2.7.13.3"/>
    </reaction>
</comment>
<reference evidence="9" key="1">
    <citation type="journal article" date="2019" name="Int. J. Syst. Evol. Microbiol.">
        <title>The Global Catalogue of Microorganisms (GCM) 10K type strain sequencing project: providing services to taxonomists for standard genome sequencing and annotation.</title>
        <authorList>
            <consortium name="The Broad Institute Genomics Platform"/>
            <consortium name="The Broad Institute Genome Sequencing Center for Infectious Disease"/>
            <person name="Wu L."/>
            <person name="Ma J."/>
        </authorList>
    </citation>
    <scope>NUCLEOTIDE SEQUENCE [LARGE SCALE GENOMIC DNA]</scope>
    <source>
        <strain evidence="9">KCTC 23984</strain>
    </source>
</reference>
<evidence type="ECO:0000313" key="8">
    <source>
        <dbReference type="EMBL" id="MFD3003145.1"/>
    </source>
</evidence>
<dbReference type="InterPro" id="IPR013656">
    <property type="entry name" value="PAS_4"/>
</dbReference>
<dbReference type="Pfam" id="PF08448">
    <property type="entry name" value="PAS_4"/>
    <property type="match status" value="2"/>
</dbReference>
<dbReference type="Gene3D" id="3.30.450.20">
    <property type="entry name" value="PAS domain"/>
    <property type="match status" value="3"/>
</dbReference>
<dbReference type="Pfam" id="PF08447">
    <property type="entry name" value="PAS_3"/>
    <property type="match status" value="1"/>
</dbReference>
<dbReference type="PANTHER" id="PTHR43304">
    <property type="entry name" value="PHYTOCHROME-LIKE PROTEIN CPH1"/>
    <property type="match status" value="1"/>
</dbReference>
<dbReference type="EC" id="2.7.13.3" evidence="2"/>
<dbReference type="SMART" id="SM00091">
    <property type="entry name" value="PAS"/>
    <property type="match status" value="3"/>
</dbReference>
<evidence type="ECO:0000256" key="4">
    <source>
        <dbReference type="ARBA" id="ARBA00022679"/>
    </source>
</evidence>
<organism evidence="8 9">
    <name type="scientific">Pontibacter toksunensis</name>
    <dbReference type="NCBI Taxonomy" id="1332631"/>
    <lineage>
        <taxon>Bacteria</taxon>
        <taxon>Pseudomonadati</taxon>
        <taxon>Bacteroidota</taxon>
        <taxon>Cytophagia</taxon>
        <taxon>Cytophagales</taxon>
        <taxon>Hymenobacteraceae</taxon>
        <taxon>Pontibacter</taxon>
    </lineage>
</organism>
<dbReference type="InterPro" id="IPR035965">
    <property type="entry name" value="PAS-like_dom_sf"/>
</dbReference>
<dbReference type="InterPro" id="IPR001610">
    <property type="entry name" value="PAC"/>
</dbReference>
<protein>
    <recommendedName>
        <fullName evidence="2">histidine kinase</fullName>
        <ecNumber evidence="2">2.7.13.3</ecNumber>
    </recommendedName>
</protein>
<name>A0ABW6C0E5_9BACT</name>
<accession>A0ABW6C0E5</accession>
<dbReference type="Proteomes" id="UP001597641">
    <property type="component" value="Unassembled WGS sequence"/>
</dbReference>
<feature type="domain" description="PAC" evidence="7">
    <location>
        <begin position="209"/>
        <end position="263"/>
    </location>
</feature>
<dbReference type="CDD" id="cd00130">
    <property type="entry name" value="PAS"/>
    <property type="match status" value="1"/>
</dbReference>